<reference evidence="3" key="1">
    <citation type="submission" date="2016-10" db="EMBL/GenBank/DDBJ databases">
        <authorList>
            <person name="Varghese N."/>
            <person name="Submissions S."/>
        </authorList>
    </citation>
    <scope>NUCLEOTIDE SEQUENCE [LARGE SCALE GENOMIC DNA]</scope>
    <source>
        <strain evidence="3">DSM 44498</strain>
    </source>
</reference>
<dbReference type="EMBL" id="FNSV01000005">
    <property type="protein sequence ID" value="SEB61169.1"/>
    <property type="molecule type" value="Genomic_DNA"/>
</dbReference>
<dbReference type="RefSeq" id="WP_072948254.1">
    <property type="nucleotide sequence ID" value="NZ_FNSV01000005.1"/>
</dbReference>
<sequence length="185" mass="20151">MTIAQTADAVTPWWQSIAVPTGVILAAVIAGTVAVRTARKTPHENLRELAEIRALLIEEAAEDMATEVRKLDAAIRAEVDKIDRLTRATSRGRSAAAVEWIRQRSPWFEVGAAILQFVPLGLLLVVDVDKAPGFTIMIVSITIAAAMSVGTYLRTKMTGWGRWLLALILIAWGLFASSQILVYLA</sequence>
<gene>
    <name evidence="2" type="ORF">SAMN04490239_0859</name>
</gene>
<organism evidence="2 3">
    <name type="scientific">Rhodococcus koreensis</name>
    <dbReference type="NCBI Taxonomy" id="99653"/>
    <lineage>
        <taxon>Bacteria</taxon>
        <taxon>Bacillati</taxon>
        <taxon>Actinomycetota</taxon>
        <taxon>Actinomycetes</taxon>
        <taxon>Mycobacteriales</taxon>
        <taxon>Nocardiaceae</taxon>
        <taxon>Rhodococcus</taxon>
    </lineage>
</organism>
<evidence type="ECO:0000313" key="2">
    <source>
        <dbReference type="EMBL" id="SEB61169.1"/>
    </source>
</evidence>
<feature type="transmembrane region" description="Helical" evidence="1">
    <location>
        <begin position="107"/>
        <end position="126"/>
    </location>
</feature>
<dbReference type="Proteomes" id="UP000183561">
    <property type="component" value="Unassembled WGS sequence"/>
</dbReference>
<proteinExistence type="predicted"/>
<keyword evidence="1" id="KW-1133">Transmembrane helix</keyword>
<feature type="transmembrane region" description="Helical" evidence="1">
    <location>
        <begin position="164"/>
        <end position="184"/>
    </location>
</feature>
<feature type="transmembrane region" description="Helical" evidence="1">
    <location>
        <begin position="12"/>
        <end position="35"/>
    </location>
</feature>
<feature type="transmembrane region" description="Helical" evidence="1">
    <location>
        <begin position="132"/>
        <end position="152"/>
    </location>
</feature>
<keyword evidence="3" id="KW-1185">Reference proteome</keyword>
<keyword evidence="1" id="KW-0472">Membrane</keyword>
<evidence type="ECO:0000313" key="3">
    <source>
        <dbReference type="Proteomes" id="UP000183561"/>
    </source>
</evidence>
<evidence type="ECO:0000256" key="1">
    <source>
        <dbReference type="SAM" id="Phobius"/>
    </source>
</evidence>
<name>A0A1H4KRJ3_9NOCA</name>
<protein>
    <submittedName>
        <fullName evidence="2">Uncharacterized protein</fullName>
    </submittedName>
</protein>
<dbReference type="AlphaFoldDB" id="A0A1H4KRJ3"/>
<accession>A0A1H4KRJ3</accession>
<keyword evidence="1" id="KW-0812">Transmembrane</keyword>